<dbReference type="GO" id="GO:0002939">
    <property type="term" value="P:tRNA N1-guanine methylation"/>
    <property type="evidence" value="ECO:0007669"/>
    <property type="project" value="TreeGrafter"/>
</dbReference>
<feature type="compositionally biased region" description="Acidic residues" evidence="9">
    <location>
        <begin position="350"/>
        <end position="378"/>
    </location>
</feature>
<keyword evidence="12" id="KW-1185">Reference proteome</keyword>
<dbReference type="PROSITE" id="PS51675">
    <property type="entry name" value="SAM_MT_TRM10"/>
    <property type="match status" value="1"/>
</dbReference>
<keyword evidence="4" id="KW-0808">Transferase</keyword>
<organism evidence="11 12">
    <name type="scientific">Kwoniella newhampshirensis</name>
    <dbReference type="NCBI Taxonomy" id="1651941"/>
    <lineage>
        <taxon>Eukaryota</taxon>
        <taxon>Fungi</taxon>
        <taxon>Dikarya</taxon>
        <taxon>Basidiomycota</taxon>
        <taxon>Agaricomycotina</taxon>
        <taxon>Tremellomycetes</taxon>
        <taxon>Tremellales</taxon>
        <taxon>Cryptococcaceae</taxon>
        <taxon>Kwoniella</taxon>
    </lineage>
</organism>
<dbReference type="InterPro" id="IPR038459">
    <property type="entry name" value="MT_TRM10-typ_sf"/>
</dbReference>
<evidence type="ECO:0000256" key="3">
    <source>
        <dbReference type="ARBA" id="ARBA00022603"/>
    </source>
</evidence>
<feature type="compositionally biased region" description="Basic and acidic residues" evidence="9">
    <location>
        <begin position="47"/>
        <end position="63"/>
    </location>
</feature>
<dbReference type="GeneID" id="92178109"/>
<dbReference type="Proteomes" id="UP001388673">
    <property type="component" value="Unassembled WGS sequence"/>
</dbReference>
<comment type="catalytic activity">
    <reaction evidence="8">
        <text>guanosine(9) in tRNA + S-adenosyl-L-methionine = N(1)-methylguanosine(9) in tRNA + S-adenosyl-L-homocysteine + H(+)</text>
        <dbReference type="Rhea" id="RHEA:43156"/>
        <dbReference type="Rhea" id="RHEA-COMP:10367"/>
        <dbReference type="Rhea" id="RHEA-COMP:10368"/>
        <dbReference type="ChEBI" id="CHEBI:15378"/>
        <dbReference type="ChEBI" id="CHEBI:57856"/>
        <dbReference type="ChEBI" id="CHEBI:59789"/>
        <dbReference type="ChEBI" id="CHEBI:73542"/>
        <dbReference type="ChEBI" id="CHEBI:74269"/>
        <dbReference type="EC" id="2.1.1.221"/>
    </reaction>
</comment>
<dbReference type="CDD" id="cd18089">
    <property type="entry name" value="SPOUT_Trm10-like"/>
    <property type="match status" value="1"/>
</dbReference>
<dbReference type="GO" id="GO:0000049">
    <property type="term" value="F:tRNA binding"/>
    <property type="evidence" value="ECO:0007669"/>
    <property type="project" value="TreeGrafter"/>
</dbReference>
<evidence type="ECO:0000256" key="8">
    <source>
        <dbReference type="ARBA" id="ARBA00048434"/>
    </source>
</evidence>
<feature type="region of interest" description="Disordered" evidence="9">
    <location>
        <begin position="338"/>
        <end position="385"/>
    </location>
</feature>
<evidence type="ECO:0000256" key="4">
    <source>
        <dbReference type="ARBA" id="ARBA00022679"/>
    </source>
</evidence>
<dbReference type="EMBL" id="JBCAWK010000002">
    <property type="protein sequence ID" value="KAK8865705.1"/>
    <property type="molecule type" value="Genomic_DNA"/>
</dbReference>
<protein>
    <recommendedName>
        <fullName evidence="2">tRNA (guanine(9)-N1)-methyltransferase</fullName>
        <ecNumber evidence="1">2.1.1.221</ecNumber>
    </recommendedName>
    <alternativeName>
        <fullName evidence="7">tRNA methyltransferase 10</fullName>
    </alternativeName>
    <alternativeName>
        <fullName evidence="6">tRNA(m1G9)-methyltransferase</fullName>
    </alternativeName>
</protein>
<evidence type="ECO:0000256" key="9">
    <source>
        <dbReference type="SAM" id="MobiDB-lite"/>
    </source>
</evidence>
<accession>A0AAW0Z416</accession>
<evidence type="ECO:0000256" key="7">
    <source>
        <dbReference type="ARBA" id="ARBA00032166"/>
    </source>
</evidence>
<evidence type="ECO:0000313" key="12">
    <source>
        <dbReference type="Proteomes" id="UP001388673"/>
    </source>
</evidence>
<keyword evidence="5" id="KW-0949">S-adenosyl-L-methionine</keyword>
<feature type="domain" description="SAM-dependent MTase TRM10-type" evidence="10">
    <location>
        <begin position="96"/>
        <end position="338"/>
    </location>
</feature>
<gene>
    <name evidence="11" type="ORF">IAR55_000850</name>
</gene>
<evidence type="ECO:0000256" key="5">
    <source>
        <dbReference type="ARBA" id="ARBA00022691"/>
    </source>
</evidence>
<sequence length="385" mass="42773">MEVDREENAMNAGPSTAPATGVTGGTSDEGRPEGMSKSAVKRAAKQARMEALKPMKRAAEKERRKIRTAQLAKGYAEGTLSEAEREIVERRKRLEKQRKVAKRKAEHGEEGNGWGGGVVVDLGFDDLMNEQEISSMSQQLGYLYSTNRTAKLPIRTILHTTFSPTASPRLWEKMVNANWARWNRCYWWNEGLADLKSALESAALLHKHPASEVEEQKKEGLEGQLTGTRLPSGLEAGKHKLVYLSADAEEELSTLSEDEVYIIGGIVDRNRYKNLCQDKAEKLAIRTARLPIGTYLANLPTRKVLTVNQVFEILLQYLNLQDWAAAFEAVIPQRKFMTSGRKTRRKQGGEEDEDGEGEEGPATEGPEAEAVDVVDGENAETTNES</sequence>
<evidence type="ECO:0000256" key="2">
    <source>
        <dbReference type="ARBA" id="ARBA00020451"/>
    </source>
</evidence>
<dbReference type="RefSeq" id="XP_066805184.1">
    <property type="nucleotide sequence ID" value="XM_066943983.1"/>
</dbReference>
<dbReference type="GO" id="GO:0052905">
    <property type="term" value="F:tRNA (guanosine(9)-N1)-methyltransferase activity"/>
    <property type="evidence" value="ECO:0007669"/>
    <property type="project" value="UniProtKB-EC"/>
</dbReference>
<dbReference type="KEGG" id="kne:92178109"/>
<dbReference type="Gene3D" id="3.40.1280.30">
    <property type="match status" value="1"/>
</dbReference>
<evidence type="ECO:0000256" key="1">
    <source>
        <dbReference type="ARBA" id="ARBA00012797"/>
    </source>
</evidence>
<comment type="caution">
    <text evidence="11">The sequence shown here is derived from an EMBL/GenBank/DDBJ whole genome shotgun (WGS) entry which is preliminary data.</text>
</comment>
<dbReference type="InterPro" id="IPR028564">
    <property type="entry name" value="MT_TRM10-typ"/>
</dbReference>
<dbReference type="InterPro" id="IPR007356">
    <property type="entry name" value="tRNA_m1G_MeTrfase_euk"/>
</dbReference>
<dbReference type="PANTHER" id="PTHR13563">
    <property type="entry name" value="TRNA (GUANINE-9-) METHYLTRANSFERASE"/>
    <property type="match status" value="1"/>
</dbReference>
<evidence type="ECO:0000313" key="11">
    <source>
        <dbReference type="EMBL" id="KAK8865705.1"/>
    </source>
</evidence>
<dbReference type="AlphaFoldDB" id="A0AAW0Z416"/>
<keyword evidence="3" id="KW-0489">Methyltransferase</keyword>
<proteinExistence type="predicted"/>
<dbReference type="EC" id="2.1.1.221" evidence="1"/>
<feature type="region of interest" description="Disordered" evidence="9">
    <location>
        <begin position="1"/>
        <end position="65"/>
    </location>
</feature>
<dbReference type="PANTHER" id="PTHR13563:SF13">
    <property type="entry name" value="TRNA METHYLTRANSFERASE 10 HOMOLOG A"/>
    <property type="match status" value="1"/>
</dbReference>
<dbReference type="GO" id="GO:0005634">
    <property type="term" value="C:nucleus"/>
    <property type="evidence" value="ECO:0007669"/>
    <property type="project" value="TreeGrafter"/>
</dbReference>
<evidence type="ECO:0000259" key="10">
    <source>
        <dbReference type="PROSITE" id="PS51675"/>
    </source>
</evidence>
<reference evidence="11 12" key="1">
    <citation type="journal article" date="2024" name="bioRxiv">
        <title>Comparative genomics of Cryptococcus and Kwoniella reveals pathogenesis evolution and contrasting karyotype dynamics via intercentromeric recombination or chromosome fusion.</title>
        <authorList>
            <person name="Coelho M.A."/>
            <person name="David-Palma M."/>
            <person name="Shea T."/>
            <person name="Bowers K."/>
            <person name="McGinley-Smith S."/>
            <person name="Mohammad A.W."/>
            <person name="Gnirke A."/>
            <person name="Yurkov A.M."/>
            <person name="Nowrousian M."/>
            <person name="Sun S."/>
            <person name="Cuomo C.A."/>
            <person name="Heitman J."/>
        </authorList>
    </citation>
    <scope>NUCLEOTIDE SEQUENCE [LARGE SCALE GENOMIC DNA]</scope>
    <source>
        <strain evidence="11 12">CBS 13917</strain>
    </source>
</reference>
<name>A0AAW0Z416_9TREE</name>
<evidence type="ECO:0000256" key="6">
    <source>
        <dbReference type="ARBA" id="ARBA00031792"/>
    </source>
</evidence>